<gene>
    <name evidence="2" type="ORF">Rhopal_001012-T1</name>
</gene>
<feature type="region of interest" description="Disordered" evidence="1">
    <location>
        <begin position="132"/>
        <end position="170"/>
    </location>
</feature>
<feature type="compositionally biased region" description="Pro residues" evidence="1">
    <location>
        <begin position="380"/>
        <end position="398"/>
    </location>
</feature>
<evidence type="ECO:0000313" key="2">
    <source>
        <dbReference type="EMBL" id="GJN88056.1"/>
    </source>
</evidence>
<feature type="compositionally biased region" description="Low complexity" evidence="1">
    <location>
        <begin position="535"/>
        <end position="552"/>
    </location>
</feature>
<organism evidence="2 3">
    <name type="scientific">Rhodotorula paludigena</name>
    <dbReference type="NCBI Taxonomy" id="86838"/>
    <lineage>
        <taxon>Eukaryota</taxon>
        <taxon>Fungi</taxon>
        <taxon>Dikarya</taxon>
        <taxon>Basidiomycota</taxon>
        <taxon>Pucciniomycotina</taxon>
        <taxon>Microbotryomycetes</taxon>
        <taxon>Sporidiobolales</taxon>
        <taxon>Sporidiobolaceae</taxon>
        <taxon>Rhodotorula</taxon>
    </lineage>
</organism>
<name>A0AAV5G663_9BASI</name>
<accession>A0AAV5G663</accession>
<feature type="compositionally biased region" description="Low complexity" evidence="1">
    <location>
        <begin position="178"/>
        <end position="195"/>
    </location>
</feature>
<feature type="region of interest" description="Disordered" evidence="1">
    <location>
        <begin position="479"/>
        <end position="504"/>
    </location>
</feature>
<proteinExistence type="predicted"/>
<sequence>MLAVHDHPARLRVPPRRPERAPPPPLRSLSSPAPPPSQPLASELASTFSSDIAAQAYQLSGGGSSDATVAELIPAPIACGLVETVTEPLDDRDIYTWAPWLRTGFEQTTCNTTRGVLAVAHQAELLVSAPVESPVSPSYPFPRMPHRRESSQERLLTPVEEHSSPARPPLLSTFSTWSSVPSAAETASASSTRSSRLLDDMMRSPVPPLAPTASAPSPRKATLPQQFPPSPPPTVRRRDTFRSPPPRIPPWPSVRVYSDELNTFGSASPSPTCEGPRSPPPLSPAISLSTAQHAYSLPPTSPRLHWCLVLPTIDPTDLHAQTPLAPERYEECKEFPFAVLEGAPELPRTPALSASRKGSSGVEDEASLPSPSAVASLLSPPMPSRPAPVKPHITPPSLTPAFTTSRATGRASRTKQRGIYVRQDTLDGGEQNGEGEPGAQWAATLDALTSSDVHYGNGELTQGRSTSLDRVALLASQPSAPVLPRSPSSLPACTPFSSLSSSFSDAPLPQQSGFAFLTTDPFSCSTPPRPPSPVSPTNSHSPAHSSPLSPLKPLKKLRKKASGLSMSSEGTTSSWLDRLVPGRRPLRRMRSASAPPAQTLASQATPLIVVEPDECVASRSRSDPLSVAFPPNHSHCANSTLRPFAPSWSYSSYAVNSPALSSSAPSSTPRTPASATFSTTPSSAVVCSCGTTPSSASYIFLHAQLEQERERSRVLEGEVMRLRQVVAELTGGTAA</sequence>
<protein>
    <recommendedName>
        <fullName evidence="4">Proteophosphoglycan ppg4</fullName>
    </recommendedName>
</protein>
<evidence type="ECO:0008006" key="4">
    <source>
        <dbReference type="Google" id="ProtNLM"/>
    </source>
</evidence>
<feature type="region of interest" description="Disordered" evidence="1">
    <location>
        <begin position="348"/>
        <end position="437"/>
    </location>
</feature>
<dbReference type="Proteomes" id="UP001342314">
    <property type="component" value="Unassembled WGS sequence"/>
</dbReference>
<keyword evidence="3" id="KW-1185">Reference proteome</keyword>
<feature type="compositionally biased region" description="Pro residues" evidence="1">
    <location>
        <begin position="21"/>
        <end position="38"/>
    </location>
</feature>
<feature type="compositionally biased region" description="Pro residues" evidence="1">
    <location>
        <begin position="243"/>
        <end position="252"/>
    </location>
</feature>
<feature type="compositionally biased region" description="Low complexity" evidence="1">
    <location>
        <begin position="367"/>
        <end position="379"/>
    </location>
</feature>
<feature type="region of interest" description="Disordered" evidence="1">
    <location>
        <begin position="177"/>
        <end position="196"/>
    </location>
</feature>
<reference evidence="2 3" key="1">
    <citation type="submission" date="2021-12" db="EMBL/GenBank/DDBJ databases">
        <title>High titer production of polyol ester of fatty acids by Rhodotorula paludigena BS15 towards product separation-free biomass refinery.</title>
        <authorList>
            <person name="Mano J."/>
            <person name="Ono H."/>
            <person name="Tanaka T."/>
            <person name="Naito K."/>
            <person name="Sushida H."/>
            <person name="Ike M."/>
            <person name="Tokuyasu K."/>
            <person name="Kitaoka M."/>
        </authorList>
    </citation>
    <scope>NUCLEOTIDE SEQUENCE [LARGE SCALE GENOMIC DNA]</scope>
    <source>
        <strain evidence="2 3">BS15</strain>
    </source>
</reference>
<feature type="region of interest" description="Disordered" evidence="1">
    <location>
        <begin position="201"/>
        <end position="252"/>
    </location>
</feature>
<feature type="region of interest" description="Disordered" evidence="1">
    <location>
        <begin position="1"/>
        <end position="42"/>
    </location>
</feature>
<feature type="region of interest" description="Disordered" evidence="1">
    <location>
        <begin position="519"/>
        <end position="581"/>
    </location>
</feature>
<evidence type="ECO:0000313" key="3">
    <source>
        <dbReference type="Proteomes" id="UP001342314"/>
    </source>
</evidence>
<dbReference type="EMBL" id="BQKY01000002">
    <property type="protein sequence ID" value="GJN88056.1"/>
    <property type="molecule type" value="Genomic_DNA"/>
</dbReference>
<evidence type="ECO:0000256" key="1">
    <source>
        <dbReference type="SAM" id="MobiDB-lite"/>
    </source>
</evidence>
<feature type="compositionally biased region" description="Polar residues" evidence="1">
    <location>
        <begin position="564"/>
        <end position="575"/>
    </location>
</feature>
<dbReference type="AlphaFoldDB" id="A0AAV5G663"/>
<comment type="caution">
    <text evidence="2">The sequence shown here is derived from an EMBL/GenBank/DDBJ whole genome shotgun (WGS) entry which is preliminary data.</text>
</comment>